<accession>A0ABY4W6F7</accession>
<evidence type="ECO:0000313" key="1">
    <source>
        <dbReference type="EMBL" id="USG62602.1"/>
    </source>
</evidence>
<evidence type="ECO:0000313" key="2">
    <source>
        <dbReference type="Proteomes" id="UP001056291"/>
    </source>
</evidence>
<dbReference type="PANTHER" id="PTHR41913">
    <property type="entry name" value="DUF1684 DOMAIN-CONTAINING PROTEIN"/>
    <property type="match status" value="1"/>
</dbReference>
<dbReference type="Pfam" id="PF07920">
    <property type="entry name" value="DUF1684"/>
    <property type="match status" value="1"/>
</dbReference>
<sequence>MTVFGSLRMGELADWRRQINDLYARIRLMDDPVAAWKLWHETRSRLFKHHAMSPVPVEKRSEFKEINVFSYDPAFRYSVTLRPVVPITTAVDLGPDGVMTYKSVAKTCGLEESLGSELTVFWILGYGGGLFIPFQDQSNGDTSFGGGRYIIDAIKGADLGLDPDSRLILDFNFSYNPSCAMNAAYVCPLSPPENKIYEAISAGEKRDRQVT</sequence>
<organism evidence="1 2">
    <name type="scientific">Sneathiella marina</name>
    <dbReference type="NCBI Taxonomy" id="2950108"/>
    <lineage>
        <taxon>Bacteria</taxon>
        <taxon>Pseudomonadati</taxon>
        <taxon>Pseudomonadota</taxon>
        <taxon>Alphaproteobacteria</taxon>
        <taxon>Sneathiellales</taxon>
        <taxon>Sneathiellaceae</taxon>
        <taxon>Sneathiella</taxon>
    </lineage>
</organism>
<dbReference type="Proteomes" id="UP001056291">
    <property type="component" value="Chromosome"/>
</dbReference>
<gene>
    <name evidence="1" type="ORF">NBZ79_06385</name>
</gene>
<dbReference type="PANTHER" id="PTHR41913:SF1">
    <property type="entry name" value="DUF1684 DOMAIN-CONTAINING PROTEIN"/>
    <property type="match status" value="1"/>
</dbReference>
<dbReference type="InterPro" id="IPR012467">
    <property type="entry name" value="DUF1684"/>
</dbReference>
<dbReference type="EMBL" id="CP098747">
    <property type="protein sequence ID" value="USG62602.1"/>
    <property type="molecule type" value="Genomic_DNA"/>
</dbReference>
<proteinExistence type="predicted"/>
<keyword evidence="2" id="KW-1185">Reference proteome</keyword>
<name>A0ABY4W6F7_9PROT</name>
<dbReference type="RefSeq" id="WP_251936522.1">
    <property type="nucleotide sequence ID" value="NZ_CP098747.1"/>
</dbReference>
<reference evidence="1" key="1">
    <citation type="submission" date="2022-06" db="EMBL/GenBank/DDBJ databases">
        <title>Sneathiella actinostolidae sp. nov., isolated from a sea anemonein the Western Pacific Ocean.</title>
        <authorList>
            <person name="Wei M.J."/>
        </authorList>
    </citation>
    <scope>NUCLEOTIDE SEQUENCE</scope>
    <source>
        <strain evidence="1">PHK-P5</strain>
    </source>
</reference>
<protein>
    <submittedName>
        <fullName evidence="1">DUF1684 domain-containing protein</fullName>
    </submittedName>
</protein>